<dbReference type="InterPro" id="IPR005770">
    <property type="entry name" value="PhnD"/>
</dbReference>
<name>A0A1I0CUJ6_9PROT</name>
<evidence type="ECO:0000256" key="2">
    <source>
        <dbReference type="ARBA" id="ARBA00022729"/>
    </source>
</evidence>
<comment type="similarity">
    <text evidence="1">Belongs to the phosphate/phosphite/phosphonate binding protein family.</text>
</comment>
<reference evidence="4" key="1">
    <citation type="submission" date="2016-10" db="EMBL/GenBank/DDBJ databases">
        <authorList>
            <person name="Varghese N."/>
            <person name="Submissions S."/>
        </authorList>
    </citation>
    <scope>NUCLEOTIDE SEQUENCE [LARGE SCALE GENOMIC DNA]</scope>
    <source>
        <strain evidence="4">Nm71</strain>
    </source>
</reference>
<evidence type="ECO:0000313" key="3">
    <source>
        <dbReference type="EMBL" id="SET23472.1"/>
    </source>
</evidence>
<dbReference type="GO" id="GO:0055085">
    <property type="term" value="P:transmembrane transport"/>
    <property type="evidence" value="ECO:0007669"/>
    <property type="project" value="InterPro"/>
</dbReference>
<organism evidence="3 4">
    <name type="scientific">Nitrosomonas marina</name>
    <dbReference type="NCBI Taxonomy" id="917"/>
    <lineage>
        <taxon>Bacteria</taxon>
        <taxon>Pseudomonadati</taxon>
        <taxon>Pseudomonadota</taxon>
        <taxon>Betaproteobacteria</taxon>
        <taxon>Nitrosomonadales</taxon>
        <taxon>Nitrosomonadaceae</taxon>
        <taxon>Nitrosomonas</taxon>
    </lineage>
</organism>
<evidence type="ECO:0000256" key="1">
    <source>
        <dbReference type="ARBA" id="ARBA00007162"/>
    </source>
</evidence>
<keyword evidence="4" id="KW-1185">Reference proteome</keyword>
<gene>
    <name evidence="3" type="ORF">SAMN05216326_11650</name>
</gene>
<accession>A0A1I0CUJ6</accession>
<dbReference type="RefSeq" id="WP_090658731.1">
    <property type="nucleotide sequence ID" value="NZ_FOIA01000016.1"/>
</dbReference>
<sequence>MTRSNQFLHYRWVSILKTLCQIGLPAFFLMVQAWAGNTDDFDETLKIGLLPDSAQKILDSRFGPLLHYIEAETGLRVEYKQSKDYLDLLNQFKEKELDAVLFGGYTFILAQQGAGAEPLVLRDNDLHFNTVFLVRPGSIEKRLKDFKGAVISFGSRQSTSGHLMPRYFLDQQSMHPEIFFSKVLYSGSHDKTAYWVRDGIADIGAANSQVIERMLREGELLESDIQILWQTPDYTDYVWAIQPDMETSLRVRLLDAFLSLSPLNPEHEHILESVGAGGYLPAHDADFDLLRNVVHSLRSEIK</sequence>
<keyword evidence="2" id="KW-0732">Signal</keyword>
<dbReference type="Gene3D" id="3.40.190.10">
    <property type="entry name" value="Periplasmic binding protein-like II"/>
    <property type="match status" value="2"/>
</dbReference>
<dbReference type="AlphaFoldDB" id="A0A1I0CUJ6"/>
<dbReference type="PANTHER" id="PTHR35841">
    <property type="entry name" value="PHOSPHONATES-BINDING PERIPLASMIC PROTEIN"/>
    <property type="match status" value="1"/>
</dbReference>
<dbReference type="PANTHER" id="PTHR35841:SF1">
    <property type="entry name" value="PHOSPHONATES-BINDING PERIPLASMIC PROTEIN"/>
    <property type="match status" value="1"/>
</dbReference>
<dbReference type="GO" id="GO:0043190">
    <property type="term" value="C:ATP-binding cassette (ABC) transporter complex"/>
    <property type="evidence" value="ECO:0007669"/>
    <property type="project" value="InterPro"/>
</dbReference>
<proteinExistence type="inferred from homology"/>
<dbReference type="OrthoDB" id="225238at2"/>
<dbReference type="EMBL" id="FOIA01000016">
    <property type="protein sequence ID" value="SET23472.1"/>
    <property type="molecule type" value="Genomic_DNA"/>
</dbReference>
<dbReference type="NCBIfam" id="TIGR01098">
    <property type="entry name" value="3A0109s03R"/>
    <property type="match status" value="1"/>
</dbReference>
<dbReference type="SUPFAM" id="SSF53850">
    <property type="entry name" value="Periplasmic binding protein-like II"/>
    <property type="match status" value="1"/>
</dbReference>
<dbReference type="Pfam" id="PF12974">
    <property type="entry name" value="Phosphonate-bd"/>
    <property type="match status" value="1"/>
</dbReference>
<dbReference type="Proteomes" id="UP000199345">
    <property type="component" value="Unassembled WGS sequence"/>
</dbReference>
<evidence type="ECO:0000313" key="4">
    <source>
        <dbReference type="Proteomes" id="UP000199345"/>
    </source>
</evidence>
<protein>
    <submittedName>
        <fullName evidence="3">Phosphonate transport system substrate-binding protein</fullName>
    </submittedName>
</protein>